<protein>
    <submittedName>
        <fullName evidence="1">Uncharacterized protein</fullName>
    </submittedName>
</protein>
<dbReference type="EMBL" id="SAVB01000009">
    <property type="protein sequence ID" value="RWR49426.1"/>
    <property type="molecule type" value="Genomic_DNA"/>
</dbReference>
<name>A0A443LJS1_9RHOB</name>
<evidence type="ECO:0000313" key="2">
    <source>
        <dbReference type="Proteomes" id="UP000286594"/>
    </source>
</evidence>
<dbReference type="AlphaFoldDB" id="A0A443LJS1"/>
<organism evidence="1 2">
    <name type="scientific">Paenirhodobacter ferrireducens</name>
    <dbReference type="NCBI Taxonomy" id="1215032"/>
    <lineage>
        <taxon>Bacteria</taxon>
        <taxon>Pseudomonadati</taxon>
        <taxon>Pseudomonadota</taxon>
        <taxon>Alphaproteobacteria</taxon>
        <taxon>Rhodobacterales</taxon>
        <taxon>Rhodobacter group</taxon>
        <taxon>Paenirhodobacter</taxon>
    </lineage>
</organism>
<dbReference type="RefSeq" id="WP_128148697.1">
    <property type="nucleotide sequence ID" value="NZ_SAVB01000009.1"/>
</dbReference>
<proteinExistence type="predicted"/>
<keyword evidence="2" id="KW-1185">Reference proteome</keyword>
<dbReference type="Proteomes" id="UP000286594">
    <property type="component" value="Unassembled WGS sequence"/>
</dbReference>
<sequence length="91" mass="9443">MVLPVSPLARLLDRLTPLEPEDRVDAIVEELIATGDSSLGLAEIDGAPAQIILHGVHAEGPNLTTTCARWIAAAVDAAPLAEARARLALTG</sequence>
<accession>A0A443LJS1</accession>
<comment type="caution">
    <text evidence="1">The sequence shown here is derived from an EMBL/GenBank/DDBJ whole genome shotgun (WGS) entry which is preliminary data.</text>
</comment>
<gene>
    <name evidence="1" type="ORF">EOW65_09110</name>
</gene>
<reference evidence="1 2" key="1">
    <citation type="submission" date="2019-01" db="EMBL/GenBank/DDBJ databases">
        <title>Sinorhodobacter populi sp. nov. isolated from the symptomatic bark tissue of Populus euramericana canker.</title>
        <authorList>
            <person name="Xu G."/>
        </authorList>
    </citation>
    <scope>NUCLEOTIDE SEQUENCE [LARGE SCALE GENOMIC DNA]</scope>
    <source>
        <strain evidence="1 2">CCTCC AB2012026</strain>
    </source>
</reference>
<evidence type="ECO:0000313" key="1">
    <source>
        <dbReference type="EMBL" id="RWR49426.1"/>
    </source>
</evidence>